<dbReference type="AlphaFoldDB" id="A0A6I0DTF4"/>
<name>A0A6I0DTF4_BRUAN</name>
<evidence type="ECO:0000313" key="3">
    <source>
        <dbReference type="Proteomes" id="UP000441102"/>
    </source>
</evidence>
<sequence length="314" mass="34856">MASVPSDRTIVLHLLRGAVPERADDLSRLWREHGHEVEIAPSAHGSTMNATSKRIKFDTKTIDFFWLLGFSAWRAIEVYAPALTLATATGITLEAALNIDNERGQFEQDYKHRISSAKSLLNAAATFEIEWPEDIPQPTADRESLSNGQDKAVFDLVALALAFALLHEFKHVQARAVEAAEQTPEDDRQAAAEEEMACDTWARNFMTTGIDAYAQSHGHTYGQVEQKRAMGIALAAVIIHAMTPLHAHWGSDDYPPIGDRLEATIGGYNLPDASAFWVFTACLLIALMRQDGRRLDYTGSSFREFVMTLLAELR</sequence>
<dbReference type="Proteomes" id="UP000441102">
    <property type="component" value="Unassembled WGS sequence"/>
</dbReference>
<feature type="transmembrane region" description="Helical" evidence="1">
    <location>
        <begin position="269"/>
        <end position="288"/>
    </location>
</feature>
<dbReference type="Pfam" id="PF10463">
    <property type="entry name" value="Peptidase_U49"/>
    <property type="match status" value="1"/>
</dbReference>
<accession>A0A6I0DTF4</accession>
<organism evidence="2 3">
    <name type="scientific">Brucella anthropi</name>
    <name type="common">Ochrobactrum anthropi</name>
    <dbReference type="NCBI Taxonomy" id="529"/>
    <lineage>
        <taxon>Bacteria</taxon>
        <taxon>Pseudomonadati</taxon>
        <taxon>Pseudomonadota</taxon>
        <taxon>Alphaproteobacteria</taxon>
        <taxon>Hyphomicrobiales</taxon>
        <taxon>Brucellaceae</taxon>
        <taxon>Brucella/Ochrobactrum group</taxon>
        <taxon>Brucella</taxon>
    </lineage>
</organism>
<keyword evidence="1" id="KW-0472">Membrane</keyword>
<proteinExistence type="predicted"/>
<gene>
    <name evidence="2" type="ORF">F9L06_02940</name>
</gene>
<comment type="caution">
    <text evidence="2">The sequence shown here is derived from an EMBL/GenBank/DDBJ whole genome shotgun (WGS) entry which is preliminary data.</text>
</comment>
<dbReference type="InterPro" id="IPR019504">
    <property type="entry name" value="Peptidase_U49_Lit_pept"/>
</dbReference>
<protein>
    <submittedName>
        <fullName evidence="2">Peptidase U49, Lit peptidase</fullName>
    </submittedName>
</protein>
<keyword evidence="1" id="KW-1133">Transmembrane helix</keyword>
<feature type="transmembrane region" description="Helical" evidence="1">
    <location>
        <begin position="229"/>
        <end position="249"/>
    </location>
</feature>
<dbReference type="EMBL" id="WBWX01000001">
    <property type="protein sequence ID" value="KAB2803131.1"/>
    <property type="molecule type" value="Genomic_DNA"/>
</dbReference>
<evidence type="ECO:0000256" key="1">
    <source>
        <dbReference type="SAM" id="Phobius"/>
    </source>
</evidence>
<dbReference type="RefSeq" id="WP_151576290.1">
    <property type="nucleotide sequence ID" value="NZ_WBWX01000001.1"/>
</dbReference>
<reference evidence="2 3" key="1">
    <citation type="submission" date="2019-09" db="EMBL/GenBank/DDBJ databases">
        <title>Taxonomic organization of the family Brucellaceae based on a phylogenomic approach.</title>
        <authorList>
            <person name="Leclercq S."/>
            <person name="Cloeckaert A."/>
            <person name="Zygmunt M.S."/>
        </authorList>
    </citation>
    <scope>NUCLEOTIDE SEQUENCE [LARGE SCALE GENOMIC DNA]</scope>
    <source>
        <strain evidence="2 3">CCUG 34461</strain>
    </source>
</reference>
<keyword evidence="1" id="KW-0812">Transmembrane</keyword>
<evidence type="ECO:0000313" key="2">
    <source>
        <dbReference type="EMBL" id="KAB2803131.1"/>
    </source>
</evidence>